<accession>A0ABU1IWI3</accession>
<dbReference type="InterPro" id="IPR002022">
    <property type="entry name" value="Pec_lyase"/>
</dbReference>
<evidence type="ECO:0000256" key="2">
    <source>
        <dbReference type="RuleBase" id="RU361173"/>
    </source>
</evidence>
<protein>
    <submittedName>
        <fullName evidence="5">Pectate lyase</fullName>
        <ecNumber evidence="5">4.2.2.2</ecNumber>
    </submittedName>
</protein>
<gene>
    <name evidence="5" type="ORF">JOC58_001511</name>
</gene>
<dbReference type="EMBL" id="JAVDQH010000005">
    <property type="protein sequence ID" value="MDR6243618.1"/>
    <property type="molecule type" value="Genomic_DNA"/>
</dbReference>
<keyword evidence="2" id="KW-0119">Carbohydrate metabolism</keyword>
<keyword evidence="2" id="KW-0964">Secreted</keyword>
<dbReference type="Gene3D" id="2.160.20.10">
    <property type="entry name" value="Single-stranded right-handed beta-helix, Pectin lyase-like"/>
    <property type="match status" value="1"/>
</dbReference>
<evidence type="ECO:0000256" key="1">
    <source>
        <dbReference type="ARBA" id="ARBA00023239"/>
    </source>
</evidence>
<dbReference type="PANTHER" id="PTHR31683">
    <property type="entry name" value="PECTATE LYASE 18-RELATED"/>
    <property type="match status" value="1"/>
</dbReference>
<dbReference type="Pfam" id="PF00544">
    <property type="entry name" value="Pectate_lyase_4"/>
    <property type="match status" value="2"/>
</dbReference>
<dbReference type="InterPro" id="IPR012334">
    <property type="entry name" value="Pectin_lyas_fold"/>
</dbReference>
<comment type="caution">
    <text evidence="5">The sequence shown here is derived from an EMBL/GenBank/DDBJ whole genome shotgun (WGS) entry which is preliminary data.</text>
</comment>
<dbReference type="SUPFAM" id="SSF51126">
    <property type="entry name" value="Pectin lyase-like"/>
    <property type="match status" value="1"/>
</dbReference>
<comment type="similarity">
    <text evidence="2">Belongs to the polysaccharide lyase 1 family.</text>
</comment>
<dbReference type="InterPro" id="IPR045032">
    <property type="entry name" value="PEL"/>
</dbReference>
<evidence type="ECO:0000256" key="3">
    <source>
        <dbReference type="SAM" id="SignalP"/>
    </source>
</evidence>
<dbReference type="SMART" id="SM00656">
    <property type="entry name" value="Amb_all"/>
    <property type="match status" value="1"/>
</dbReference>
<proteinExistence type="inferred from homology"/>
<dbReference type="Proteomes" id="UP001185028">
    <property type="component" value="Unassembled WGS sequence"/>
</dbReference>
<feature type="signal peptide" evidence="3">
    <location>
        <begin position="1"/>
        <end position="26"/>
    </location>
</feature>
<evidence type="ECO:0000259" key="4">
    <source>
        <dbReference type="SMART" id="SM00656"/>
    </source>
</evidence>
<dbReference type="PANTHER" id="PTHR31683:SF18">
    <property type="entry name" value="PECTATE LYASE 21-RELATED"/>
    <property type="match status" value="1"/>
</dbReference>
<name>A0ABU1IWI3_9BACL</name>
<organism evidence="5 6">
    <name type="scientific">Paenibacillus hunanensis</name>
    <dbReference type="NCBI Taxonomy" id="539262"/>
    <lineage>
        <taxon>Bacteria</taxon>
        <taxon>Bacillati</taxon>
        <taxon>Bacillota</taxon>
        <taxon>Bacilli</taxon>
        <taxon>Bacillales</taxon>
        <taxon>Paenibacillaceae</taxon>
        <taxon>Paenibacillus</taxon>
    </lineage>
</organism>
<keyword evidence="2" id="KW-0624">Polysaccharide degradation</keyword>
<sequence length="530" mass="56694">MKKKVLQKGTVLLLSGAMMWGGLSIAGPSASASSPSSISHFANVNIFASMLDSTAQAIPSDTAISNNGSVLAPAEGTKQLASAQAAGTYSAYNLTGFSTGNTGGGTIAETDARYKKVYTATDLAQALKKGSGVKVIEVMNDLNLGWNELPSAAQTSPFAEHNKPLTHPVLKQTGVSKLTIDGFDGLTIFSNNGSKIKHVGITVKRSSNLVIRNLEFDELWEWDEATKGDYDKNDWDYLTLEQTSKVWIDHCTFNKAYDGVVDVKKGSNGVTISWSSFRSDDGSSNSWVSQQVKVMEANKSAYPMYNYLRSSAVGLSQQDIIAIAGGQKKTHLVGATEFASDNPDLEITLHHNYYQDSQDRMPRLRGGNAHVYNIVMDASGLVAAKAKLTPAMDTAISSKGYHFTVTSNGAISTEGGAVLVEKSQIIGVASPIRNNQTDPSNSKYTGKIRAVDTIYTANGTTFRGNSDTAGSPLAPYPATALAFSWNGFSSLPYSYQTDDPTTLVSRLKASDGAGSGKLSWSKTNWLITQY</sequence>
<feature type="chain" id="PRO_5047060527" evidence="3">
    <location>
        <begin position="27"/>
        <end position="530"/>
    </location>
</feature>
<feature type="domain" description="Pectate lyase" evidence="4">
    <location>
        <begin position="165"/>
        <end position="409"/>
    </location>
</feature>
<keyword evidence="6" id="KW-1185">Reference proteome</keyword>
<comment type="subcellular location">
    <subcellularLocation>
        <location evidence="2">Secreted</location>
    </subcellularLocation>
</comment>
<reference evidence="5 6" key="1">
    <citation type="submission" date="2023-07" db="EMBL/GenBank/DDBJ databases">
        <title>Genomic Encyclopedia of Type Strains, Phase IV (KMG-IV): sequencing the most valuable type-strain genomes for metagenomic binning, comparative biology and taxonomic classification.</title>
        <authorList>
            <person name="Goeker M."/>
        </authorList>
    </citation>
    <scope>NUCLEOTIDE SEQUENCE [LARGE SCALE GENOMIC DNA]</scope>
    <source>
        <strain evidence="5 6">DSM 22170</strain>
    </source>
</reference>
<dbReference type="EC" id="4.2.2.2" evidence="5"/>
<keyword evidence="3" id="KW-0732">Signal</keyword>
<dbReference type="RefSeq" id="WP_229685896.1">
    <property type="nucleotide sequence ID" value="NZ_BMMB01000008.1"/>
</dbReference>
<dbReference type="InterPro" id="IPR011050">
    <property type="entry name" value="Pectin_lyase_fold/virulence"/>
</dbReference>
<dbReference type="GO" id="GO:0030570">
    <property type="term" value="F:pectate lyase activity"/>
    <property type="evidence" value="ECO:0007669"/>
    <property type="project" value="UniProtKB-EC"/>
</dbReference>
<evidence type="ECO:0000313" key="6">
    <source>
        <dbReference type="Proteomes" id="UP001185028"/>
    </source>
</evidence>
<keyword evidence="1 2" id="KW-0456">Lyase</keyword>
<evidence type="ECO:0000313" key="5">
    <source>
        <dbReference type="EMBL" id="MDR6243618.1"/>
    </source>
</evidence>